<dbReference type="SUPFAM" id="SSF82708">
    <property type="entry name" value="R3H domain"/>
    <property type="match status" value="1"/>
</dbReference>
<dbReference type="Gene3D" id="3.30.1370.50">
    <property type="entry name" value="R3H-like domain"/>
    <property type="match status" value="1"/>
</dbReference>
<protein>
    <submittedName>
        <fullName evidence="3">Protein jag</fullName>
    </submittedName>
</protein>
<dbReference type="InterPro" id="IPR036867">
    <property type="entry name" value="R3H_dom_sf"/>
</dbReference>
<evidence type="ECO:0000256" key="1">
    <source>
        <dbReference type="SAM" id="MobiDB-lite"/>
    </source>
</evidence>
<comment type="caution">
    <text evidence="3">The sequence shown here is derived from an EMBL/GenBank/DDBJ whole genome shotgun (WGS) entry which is preliminary data.</text>
</comment>
<accession>A0ABV5V1E8</accession>
<evidence type="ECO:0000313" key="4">
    <source>
        <dbReference type="Proteomes" id="UP001589613"/>
    </source>
</evidence>
<dbReference type="Proteomes" id="UP001589613">
    <property type="component" value="Unassembled WGS sequence"/>
</dbReference>
<dbReference type="InterPro" id="IPR034079">
    <property type="entry name" value="R3H_KhpB"/>
</dbReference>
<feature type="compositionally biased region" description="Low complexity" evidence="1">
    <location>
        <begin position="1"/>
        <end position="18"/>
    </location>
</feature>
<proteinExistence type="predicted"/>
<dbReference type="Pfam" id="PF01424">
    <property type="entry name" value="R3H"/>
    <property type="match status" value="1"/>
</dbReference>
<dbReference type="PANTHER" id="PTHR35800:SF1">
    <property type="entry name" value="RNA-BINDING PROTEIN KHPB"/>
    <property type="match status" value="1"/>
</dbReference>
<name>A0ABV5V1E8_9MICO</name>
<dbReference type="EMBL" id="JBHMAX010000013">
    <property type="protein sequence ID" value="MFB9731634.1"/>
    <property type="molecule type" value="Genomic_DNA"/>
</dbReference>
<dbReference type="SMART" id="SM00393">
    <property type="entry name" value="R3H"/>
    <property type="match status" value="1"/>
</dbReference>
<dbReference type="InterPro" id="IPR015946">
    <property type="entry name" value="KH_dom-like_a/b"/>
</dbReference>
<dbReference type="PANTHER" id="PTHR35800">
    <property type="entry name" value="PROTEIN JAG"/>
    <property type="match status" value="1"/>
</dbReference>
<organism evidence="3 4">
    <name type="scientific">Ornithinimicrobium kibberense</name>
    <dbReference type="NCBI Taxonomy" id="282060"/>
    <lineage>
        <taxon>Bacteria</taxon>
        <taxon>Bacillati</taxon>
        <taxon>Actinomycetota</taxon>
        <taxon>Actinomycetes</taxon>
        <taxon>Micrococcales</taxon>
        <taxon>Ornithinimicrobiaceae</taxon>
        <taxon>Ornithinimicrobium</taxon>
    </lineage>
</organism>
<reference evidence="3 4" key="1">
    <citation type="submission" date="2024-09" db="EMBL/GenBank/DDBJ databases">
        <authorList>
            <person name="Sun Q."/>
            <person name="Mori K."/>
        </authorList>
    </citation>
    <scope>NUCLEOTIDE SEQUENCE [LARGE SCALE GENOMIC DNA]</scope>
    <source>
        <strain evidence="3 4">JCM 12763</strain>
    </source>
</reference>
<dbReference type="InterPro" id="IPR039247">
    <property type="entry name" value="KhpB"/>
</dbReference>
<feature type="domain" description="R3H" evidence="2">
    <location>
        <begin position="130"/>
        <end position="194"/>
    </location>
</feature>
<dbReference type="InterPro" id="IPR001374">
    <property type="entry name" value="R3H_dom"/>
</dbReference>
<dbReference type="RefSeq" id="WP_141337578.1">
    <property type="nucleotide sequence ID" value="NZ_JBHMAX010000013.1"/>
</dbReference>
<dbReference type="CDD" id="cd02414">
    <property type="entry name" value="KH-II_Jag"/>
    <property type="match status" value="1"/>
</dbReference>
<sequence length="194" mass="20313">MSSSQENTGTTEGTTDEGAVVEAGAEDQPVAAAGAAKERTDELVREGEIAADFLEGLLDIADLSGDLEVDIENDRAAVAIVDSEDGVAPGRLVGPGGQVLDALQELTRLAVQAETGERSRLMLDVAGYRADRRAALVTTARRAVAEVQESGQPKELEPMTAFERKVVHDEVLAAGLSSESAGVEPARHVVVLPR</sequence>
<dbReference type="PROSITE" id="PS51061">
    <property type="entry name" value="R3H"/>
    <property type="match status" value="1"/>
</dbReference>
<feature type="region of interest" description="Disordered" evidence="1">
    <location>
        <begin position="1"/>
        <end position="41"/>
    </location>
</feature>
<keyword evidence="4" id="KW-1185">Reference proteome</keyword>
<dbReference type="CDD" id="cd02644">
    <property type="entry name" value="R3H_jag"/>
    <property type="match status" value="1"/>
</dbReference>
<dbReference type="Gene3D" id="3.30.300.20">
    <property type="match status" value="1"/>
</dbReference>
<dbReference type="InterPro" id="IPR038008">
    <property type="entry name" value="Jag_KH"/>
</dbReference>
<evidence type="ECO:0000313" key="3">
    <source>
        <dbReference type="EMBL" id="MFB9731634.1"/>
    </source>
</evidence>
<gene>
    <name evidence="3" type="ORF">ACFFN0_06230</name>
</gene>
<evidence type="ECO:0000259" key="2">
    <source>
        <dbReference type="PROSITE" id="PS51061"/>
    </source>
</evidence>